<reference evidence="1 2" key="1">
    <citation type="submission" date="2018-05" db="EMBL/GenBank/DDBJ databases">
        <title>Genomic Encyclopedia of Type Strains, Phase IV (KMG-IV): sequencing the most valuable type-strain genomes for metagenomic binning, comparative biology and taxonomic classification.</title>
        <authorList>
            <person name="Goeker M."/>
        </authorList>
    </citation>
    <scope>NUCLEOTIDE SEQUENCE [LARGE SCALE GENOMIC DNA]</scope>
    <source>
        <strain evidence="1 2">DSM 26006</strain>
    </source>
</reference>
<evidence type="ECO:0000313" key="1">
    <source>
        <dbReference type="EMBL" id="PWW46428.1"/>
    </source>
</evidence>
<keyword evidence="2" id="KW-1185">Reference proteome</keyword>
<dbReference type="Proteomes" id="UP000246483">
    <property type="component" value="Unassembled WGS sequence"/>
</dbReference>
<dbReference type="OrthoDB" id="8562153at2"/>
<gene>
    <name evidence="1" type="ORF">DFR36_104214</name>
</gene>
<organism evidence="1 2">
    <name type="scientific">Melaminivora alkalimesophila</name>
    <dbReference type="NCBI Taxonomy" id="1165852"/>
    <lineage>
        <taxon>Bacteria</taxon>
        <taxon>Pseudomonadati</taxon>
        <taxon>Pseudomonadota</taxon>
        <taxon>Betaproteobacteria</taxon>
        <taxon>Burkholderiales</taxon>
        <taxon>Comamonadaceae</taxon>
        <taxon>Melaminivora</taxon>
    </lineage>
</organism>
<dbReference type="InterPro" id="IPR022064">
    <property type="entry name" value="DUF3619"/>
</dbReference>
<dbReference type="RefSeq" id="WP_019375280.1">
    <property type="nucleotide sequence ID" value="NZ_ALEE01000784.1"/>
</dbReference>
<comment type="caution">
    <text evidence="1">The sequence shown here is derived from an EMBL/GenBank/DDBJ whole genome shotgun (WGS) entry which is preliminary data.</text>
</comment>
<accession>A0A317RFL2</accession>
<dbReference type="EMBL" id="QGUB01000004">
    <property type="protein sequence ID" value="PWW46428.1"/>
    <property type="molecule type" value="Genomic_DNA"/>
</dbReference>
<sequence>MNRPETLSCAELALDAYARRIAARLDGAADALPHDVTERLRAARMQALGLRRRPAAQLAPQPASSLALLYAGSGTAGLGAAGSPHGWWRSLASALPLAALLVGVLLFNLGHDLAPDSPLPDVDTALLADELPPAAYADPGFVQYLRSAGPAR</sequence>
<name>A0A317RFL2_9BURK</name>
<dbReference type="Pfam" id="PF12279">
    <property type="entry name" value="DUF3619"/>
    <property type="match status" value="1"/>
</dbReference>
<dbReference type="AlphaFoldDB" id="A0A317RFL2"/>
<protein>
    <submittedName>
        <fullName evidence="1">Uncharacterized protein DUF3619</fullName>
    </submittedName>
</protein>
<evidence type="ECO:0000313" key="2">
    <source>
        <dbReference type="Proteomes" id="UP000246483"/>
    </source>
</evidence>
<proteinExistence type="predicted"/>